<protein>
    <submittedName>
        <fullName evidence="1">Uncharacterized protein</fullName>
    </submittedName>
</protein>
<reference evidence="1 2" key="1">
    <citation type="journal article" date="2011" name="J. Gen. Appl. Microbiol.">
        <title>Draft genome sequencing of the enigmatic yeast Saitoella complicata.</title>
        <authorList>
            <person name="Nishida H."/>
            <person name="Hamamoto M."/>
            <person name="Sugiyama J."/>
        </authorList>
    </citation>
    <scope>NUCLEOTIDE SEQUENCE [LARGE SCALE GENOMIC DNA]</scope>
    <source>
        <strain evidence="1 2">NRRL Y-17804</strain>
    </source>
</reference>
<organism evidence="1 2">
    <name type="scientific">Saitoella complicata (strain BCRC 22490 / CBS 7301 / JCM 7358 / NBRC 10748 / NRRL Y-17804)</name>
    <dbReference type="NCBI Taxonomy" id="698492"/>
    <lineage>
        <taxon>Eukaryota</taxon>
        <taxon>Fungi</taxon>
        <taxon>Dikarya</taxon>
        <taxon>Ascomycota</taxon>
        <taxon>Taphrinomycotina</taxon>
        <taxon>Taphrinomycotina incertae sedis</taxon>
        <taxon>Saitoella</taxon>
    </lineage>
</organism>
<reference evidence="1 2" key="2">
    <citation type="journal article" date="2014" name="J. Gen. Appl. Microbiol.">
        <title>The early diverging ascomycetous budding yeast Saitoella complicata has three histone deacetylases belonging to the Clr6, Hos2, and Rpd3 lineages.</title>
        <authorList>
            <person name="Nishida H."/>
            <person name="Matsumoto T."/>
            <person name="Kondo S."/>
            <person name="Hamamoto M."/>
            <person name="Yoshikawa H."/>
        </authorList>
    </citation>
    <scope>NUCLEOTIDE SEQUENCE [LARGE SCALE GENOMIC DNA]</scope>
    <source>
        <strain evidence="1 2">NRRL Y-17804</strain>
    </source>
</reference>
<proteinExistence type="predicted"/>
<dbReference type="AlphaFoldDB" id="A0A0E9N7R1"/>
<accession>A0A0E9N7R1</accession>
<evidence type="ECO:0000313" key="2">
    <source>
        <dbReference type="Proteomes" id="UP000033140"/>
    </source>
</evidence>
<dbReference type="Proteomes" id="UP000033140">
    <property type="component" value="Unassembled WGS sequence"/>
</dbReference>
<comment type="caution">
    <text evidence="1">The sequence shown here is derived from an EMBL/GenBank/DDBJ whole genome shotgun (WGS) entry which is preliminary data.</text>
</comment>
<evidence type="ECO:0000313" key="1">
    <source>
        <dbReference type="EMBL" id="GAO45761.1"/>
    </source>
</evidence>
<reference evidence="1 2" key="3">
    <citation type="journal article" date="2015" name="Genome Announc.">
        <title>Draft Genome Sequence of the Archiascomycetous Yeast Saitoella complicata.</title>
        <authorList>
            <person name="Yamauchi K."/>
            <person name="Kondo S."/>
            <person name="Hamamoto M."/>
            <person name="Takahashi Y."/>
            <person name="Ogura Y."/>
            <person name="Hayashi T."/>
            <person name="Nishida H."/>
        </authorList>
    </citation>
    <scope>NUCLEOTIDE SEQUENCE [LARGE SCALE GENOMIC DNA]</scope>
    <source>
        <strain evidence="1 2">NRRL Y-17804</strain>
    </source>
</reference>
<keyword evidence="2" id="KW-1185">Reference proteome</keyword>
<dbReference type="EMBL" id="BACD03000001">
    <property type="protein sequence ID" value="GAO45761.1"/>
    <property type="molecule type" value="Genomic_DNA"/>
</dbReference>
<sequence>MSDFPTIDFTVTLLKAYQISLVDHEMRSTGLSRFVGDMLVFPLGCSCNHPCPLTVRVNWTTLEVIWRSMELKEGLDKVDQRSIGLDLLRANATGKKGKHAETRCGGPLGKLQRIPGGCAAGAASTIMG</sequence>
<gene>
    <name evidence="1" type="ORF">G7K_0013-t1</name>
</gene>
<name>A0A0E9N7R1_SAICN</name>